<keyword evidence="3" id="KW-0106">Calcium</keyword>
<evidence type="ECO:0000256" key="6">
    <source>
        <dbReference type="SAM" id="Phobius"/>
    </source>
</evidence>
<dbReference type="InterPro" id="IPR043203">
    <property type="entry name" value="VGCC_Ca_Na"/>
</dbReference>
<dbReference type="Gene3D" id="1.10.287.70">
    <property type="match status" value="1"/>
</dbReference>
<sequence length="386" mass="44241">MAAEVADYVIPKTFLQKILLDVLNSMAFTLLVYFVITFNCVFVGMRYHCDVRYILGSRNEEFGKEWWEGWEAWFRWVDRAVVCFFIAEVCLRILAERGDFLRGPNKAWNIFEALIVTGSILDMVDPKRFVGASTFRVFRILRVVRIIKLFSFLSHLRLMLFSMVSCLIPLVWALVLLFLLMYCFAIWLLQSIAQNQNVLGKETLPDQAVEDVLQEYWDGIFLSMRTLIYSVTDVAAPFWTMGPVYGLSYLVFVTSMLLGLLNVMVGVFVQESANVLLLDRELVLDRGVESGQASRQLLAELFLLLDADQNGYLTEEEIMKGLEDDRIKAFFKHIGVDMTTKAHHMFALIDTEREGYISMTQFVDGCLQFQGGARPIDVAALGRQIE</sequence>
<evidence type="ECO:0000313" key="8">
    <source>
        <dbReference type="EMBL" id="CAK0834697.1"/>
    </source>
</evidence>
<reference evidence="8" key="1">
    <citation type="submission" date="2023-10" db="EMBL/GenBank/DDBJ databases">
        <authorList>
            <person name="Chen Y."/>
            <person name="Shah S."/>
            <person name="Dougan E. K."/>
            <person name="Thang M."/>
            <person name="Chan C."/>
        </authorList>
    </citation>
    <scope>NUCLEOTIDE SEQUENCE [LARGE SCALE GENOMIC DNA]</scope>
</reference>
<keyword evidence="5 6" id="KW-0472">Membrane</keyword>
<dbReference type="Proteomes" id="UP001189429">
    <property type="component" value="Unassembled WGS sequence"/>
</dbReference>
<dbReference type="EMBL" id="CAUYUJ010012847">
    <property type="protein sequence ID" value="CAK0834697.1"/>
    <property type="molecule type" value="Genomic_DNA"/>
</dbReference>
<dbReference type="InterPro" id="IPR018247">
    <property type="entry name" value="EF_Hand_1_Ca_BS"/>
</dbReference>
<feature type="domain" description="EF-hand" evidence="7">
    <location>
        <begin position="293"/>
        <end position="328"/>
    </location>
</feature>
<dbReference type="SMART" id="SM00054">
    <property type="entry name" value="EFh"/>
    <property type="match status" value="2"/>
</dbReference>
<evidence type="ECO:0000313" key="9">
    <source>
        <dbReference type="Proteomes" id="UP001189429"/>
    </source>
</evidence>
<gene>
    <name evidence="8" type="ORF">PCOR1329_LOCUS32059</name>
</gene>
<feature type="domain" description="EF-hand" evidence="7">
    <location>
        <begin position="337"/>
        <end position="372"/>
    </location>
</feature>
<keyword evidence="2 6" id="KW-0812">Transmembrane</keyword>
<keyword evidence="4 6" id="KW-1133">Transmembrane helix</keyword>
<dbReference type="SUPFAM" id="SSF47473">
    <property type="entry name" value="EF-hand"/>
    <property type="match status" value="1"/>
</dbReference>
<dbReference type="Pfam" id="PF13499">
    <property type="entry name" value="EF-hand_7"/>
    <property type="match status" value="1"/>
</dbReference>
<evidence type="ECO:0000259" key="7">
    <source>
        <dbReference type="PROSITE" id="PS50222"/>
    </source>
</evidence>
<dbReference type="Pfam" id="PF00520">
    <property type="entry name" value="Ion_trans"/>
    <property type="match status" value="1"/>
</dbReference>
<dbReference type="InterPro" id="IPR011992">
    <property type="entry name" value="EF-hand-dom_pair"/>
</dbReference>
<evidence type="ECO:0000256" key="3">
    <source>
        <dbReference type="ARBA" id="ARBA00022837"/>
    </source>
</evidence>
<feature type="non-terminal residue" evidence="8">
    <location>
        <position position="386"/>
    </location>
</feature>
<dbReference type="Gene3D" id="1.20.120.350">
    <property type="entry name" value="Voltage-gated potassium channels. Chain C"/>
    <property type="match status" value="1"/>
</dbReference>
<name>A0ABN9SRW0_9DINO</name>
<dbReference type="PANTHER" id="PTHR10037">
    <property type="entry name" value="VOLTAGE-GATED CATION CHANNEL CALCIUM AND SODIUM"/>
    <property type="match status" value="1"/>
</dbReference>
<dbReference type="PROSITE" id="PS00018">
    <property type="entry name" value="EF_HAND_1"/>
    <property type="match status" value="1"/>
</dbReference>
<evidence type="ECO:0000256" key="2">
    <source>
        <dbReference type="ARBA" id="ARBA00022692"/>
    </source>
</evidence>
<feature type="transmembrane region" description="Helical" evidence="6">
    <location>
        <begin position="247"/>
        <end position="269"/>
    </location>
</feature>
<dbReference type="SUPFAM" id="SSF81324">
    <property type="entry name" value="Voltage-gated potassium channels"/>
    <property type="match status" value="1"/>
</dbReference>
<protein>
    <recommendedName>
        <fullName evidence="7">EF-hand domain-containing protein</fullName>
    </recommendedName>
</protein>
<dbReference type="InterPro" id="IPR002048">
    <property type="entry name" value="EF_hand_dom"/>
</dbReference>
<evidence type="ECO:0000256" key="1">
    <source>
        <dbReference type="ARBA" id="ARBA00004141"/>
    </source>
</evidence>
<keyword evidence="9" id="KW-1185">Reference proteome</keyword>
<dbReference type="InterPro" id="IPR027359">
    <property type="entry name" value="Volt_channel_dom_sf"/>
</dbReference>
<feature type="transmembrane region" description="Helical" evidence="6">
    <location>
        <begin position="22"/>
        <end position="45"/>
    </location>
</feature>
<evidence type="ECO:0000256" key="5">
    <source>
        <dbReference type="ARBA" id="ARBA00023136"/>
    </source>
</evidence>
<feature type="transmembrane region" description="Helical" evidence="6">
    <location>
        <begin position="170"/>
        <end position="189"/>
    </location>
</feature>
<dbReference type="InterPro" id="IPR005821">
    <property type="entry name" value="Ion_trans_dom"/>
</dbReference>
<comment type="subcellular location">
    <subcellularLocation>
        <location evidence="1">Membrane</location>
        <topology evidence="1">Multi-pass membrane protein</topology>
    </subcellularLocation>
</comment>
<dbReference type="PANTHER" id="PTHR10037:SF62">
    <property type="entry name" value="SODIUM CHANNEL PROTEIN 60E"/>
    <property type="match status" value="1"/>
</dbReference>
<dbReference type="PROSITE" id="PS50222">
    <property type="entry name" value="EF_HAND_2"/>
    <property type="match status" value="2"/>
</dbReference>
<evidence type="ECO:0000256" key="4">
    <source>
        <dbReference type="ARBA" id="ARBA00022989"/>
    </source>
</evidence>
<dbReference type="Gene3D" id="1.10.238.10">
    <property type="entry name" value="EF-hand"/>
    <property type="match status" value="1"/>
</dbReference>
<comment type="caution">
    <text evidence="8">The sequence shown here is derived from an EMBL/GenBank/DDBJ whole genome shotgun (WGS) entry which is preliminary data.</text>
</comment>
<accession>A0ABN9SRW0</accession>
<organism evidence="8 9">
    <name type="scientific">Prorocentrum cordatum</name>
    <dbReference type="NCBI Taxonomy" id="2364126"/>
    <lineage>
        <taxon>Eukaryota</taxon>
        <taxon>Sar</taxon>
        <taxon>Alveolata</taxon>
        <taxon>Dinophyceae</taxon>
        <taxon>Prorocentrales</taxon>
        <taxon>Prorocentraceae</taxon>
        <taxon>Prorocentrum</taxon>
    </lineage>
</organism>
<proteinExistence type="predicted"/>